<dbReference type="OrthoDB" id="9806939at2"/>
<dbReference type="Pfam" id="PF25954">
    <property type="entry name" value="Beta-barrel_RND_2"/>
    <property type="match status" value="1"/>
</dbReference>
<evidence type="ECO:0000313" key="7">
    <source>
        <dbReference type="Proteomes" id="UP000285575"/>
    </source>
</evidence>
<evidence type="ECO:0000256" key="1">
    <source>
        <dbReference type="ARBA" id="ARBA00009477"/>
    </source>
</evidence>
<dbReference type="Pfam" id="PF25973">
    <property type="entry name" value="BSH_CzcB"/>
    <property type="match status" value="1"/>
</dbReference>
<accession>A0A437RHU5</accession>
<dbReference type="EMBL" id="SACR01000003">
    <property type="protein sequence ID" value="RVU46248.1"/>
    <property type="molecule type" value="Genomic_DNA"/>
</dbReference>
<feature type="signal peptide" evidence="3">
    <location>
        <begin position="1"/>
        <end position="29"/>
    </location>
</feature>
<feature type="domain" description="CzcB-like barrel-sandwich hybrid" evidence="5">
    <location>
        <begin position="85"/>
        <end position="225"/>
    </location>
</feature>
<dbReference type="AlphaFoldDB" id="A0A437RHU5"/>
<feature type="domain" description="CusB-like beta-barrel" evidence="4">
    <location>
        <begin position="239"/>
        <end position="300"/>
    </location>
</feature>
<gene>
    <name evidence="6" type="ORF">EOE66_10365</name>
</gene>
<reference evidence="6 7" key="1">
    <citation type="submission" date="2019-01" db="EMBL/GenBank/DDBJ databases">
        <authorList>
            <person name="Chen W.-M."/>
        </authorList>
    </citation>
    <scope>NUCLEOTIDE SEQUENCE [LARGE SCALE GENOMIC DNA]</scope>
    <source>
        <strain evidence="6 7">KYPY4</strain>
    </source>
</reference>
<dbReference type="Gene3D" id="2.40.30.170">
    <property type="match status" value="1"/>
</dbReference>
<dbReference type="PROSITE" id="PS51257">
    <property type="entry name" value="PROKAR_LIPOPROTEIN"/>
    <property type="match status" value="1"/>
</dbReference>
<dbReference type="Gene3D" id="2.40.50.100">
    <property type="match status" value="1"/>
</dbReference>
<evidence type="ECO:0000256" key="3">
    <source>
        <dbReference type="SAM" id="SignalP"/>
    </source>
</evidence>
<evidence type="ECO:0000313" key="6">
    <source>
        <dbReference type="EMBL" id="RVU46248.1"/>
    </source>
</evidence>
<keyword evidence="3" id="KW-0732">Signal</keyword>
<dbReference type="InterPro" id="IPR058792">
    <property type="entry name" value="Beta-barrel_RND_2"/>
</dbReference>
<evidence type="ECO:0000256" key="2">
    <source>
        <dbReference type="SAM" id="Coils"/>
    </source>
</evidence>
<comment type="caution">
    <text evidence="6">The sequence shown here is derived from an EMBL/GenBank/DDBJ whole genome shotgun (WGS) entry which is preliminary data.</text>
</comment>
<dbReference type="PANTHER" id="PTHR30469:SF15">
    <property type="entry name" value="HLYD FAMILY OF SECRETION PROTEINS"/>
    <property type="match status" value="1"/>
</dbReference>
<dbReference type="Gene3D" id="2.40.420.20">
    <property type="match status" value="1"/>
</dbReference>
<comment type="similarity">
    <text evidence="1">Belongs to the membrane fusion protein (MFP) (TC 8.A.1) family.</text>
</comment>
<dbReference type="InterPro" id="IPR058647">
    <property type="entry name" value="BSH_CzcB-like"/>
</dbReference>
<evidence type="ECO:0000259" key="5">
    <source>
        <dbReference type="Pfam" id="PF25973"/>
    </source>
</evidence>
<feature type="coiled-coil region" evidence="2">
    <location>
        <begin position="124"/>
        <end position="189"/>
    </location>
</feature>
<keyword evidence="7" id="KW-1185">Reference proteome</keyword>
<dbReference type="RefSeq" id="WP_128228614.1">
    <property type="nucleotide sequence ID" value="NZ_SACR01000003.1"/>
</dbReference>
<dbReference type="InterPro" id="IPR006143">
    <property type="entry name" value="RND_pump_MFP"/>
</dbReference>
<dbReference type="Gene3D" id="1.10.287.470">
    <property type="entry name" value="Helix hairpin bin"/>
    <property type="match status" value="1"/>
</dbReference>
<dbReference type="GO" id="GO:1990281">
    <property type="term" value="C:efflux pump complex"/>
    <property type="evidence" value="ECO:0007669"/>
    <property type="project" value="TreeGrafter"/>
</dbReference>
<name>A0A437RHU5_9BURK</name>
<dbReference type="NCBIfam" id="TIGR01730">
    <property type="entry name" value="RND_mfp"/>
    <property type="match status" value="1"/>
</dbReference>
<keyword evidence="2" id="KW-0175">Coiled coil</keyword>
<dbReference type="PANTHER" id="PTHR30469">
    <property type="entry name" value="MULTIDRUG RESISTANCE PROTEIN MDTA"/>
    <property type="match status" value="1"/>
</dbReference>
<dbReference type="GO" id="GO:0015562">
    <property type="term" value="F:efflux transmembrane transporter activity"/>
    <property type="evidence" value="ECO:0007669"/>
    <property type="project" value="TreeGrafter"/>
</dbReference>
<organism evidence="6 7">
    <name type="scientific">Rubrivivax rivuli</name>
    <dbReference type="NCBI Taxonomy" id="1862385"/>
    <lineage>
        <taxon>Bacteria</taxon>
        <taxon>Pseudomonadati</taxon>
        <taxon>Pseudomonadota</taxon>
        <taxon>Betaproteobacteria</taxon>
        <taxon>Burkholderiales</taxon>
        <taxon>Sphaerotilaceae</taxon>
        <taxon>Rubrivivax</taxon>
    </lineage>
</organism>
<dbReference type="Proteomes" id="UP000285575">
    <property type="component" value="Unassembled WGS sequence"/>
</dbReference>
<sequence length="402" mass="41575">MRPNLQAPVRQRALAIALAAALAATLAGCGKPGAGGPSAAASGASAAKAAAPVLLLAPEDLLTLQPSRLASGPVISGSLQPERRADLRAEVAAVVLQVMKENGDTVNAGDTLMKLDDTAIRDSLSSAEEALRASTQAFEQVERQVARLKTLQAQGMTSTQALEDAEVRRNNAQSDLVAARARVVSARQQMARTVVRAPFAGVVSERKASVGDTVQVGRELVKVIDPRSMRFEGLVSADRMHELKLGQPVSFRVNGFAQGDFTGKVQRIEAAANAVTRQVEVIVAFATPAQAPRVAGLFAEGRVETGGTEGLSLPGQAVVRSGELAHAWKLNGNSLSKVALRLGERDPRTGESPVLSGLVAGDRILRAPGSSLVDGQKFEFAKPLAAAGAAPSAVAATASAAK</sequence>
<evidence type="ECO:0000259" key="4">
    <source>
        <dbReference type="Pfam" id="PF25954"/>
    </source>
</evidence>
<feature type="chain" id="PRO_5019038801" evidence="3">
    <location>
        <begin position="30"/>
        <end position="402"/>
    </location>
</feature>
<proteinExistence type="inferred from homology"/>
<protein>
    <submittedName>
        <fullName evidence="6">Efflux RND transporter periplasmic adaptor subunit</fullName>
    </submittedName>
</protein>
<dbReference type="SUPFAM" id="SSF111369">
    <property type="entry name" value="HlyD-like secretion proteins"/>
    <property type="match status" value="1"/>
</dbReference>